<sequence length="64" mass="7133">MLQRLWIWLIFLCLKGGEKTMVLVCVSLIINGRRTFDQIPANLKDAVQTDLESMGLGTDGKPLA</sequence>
<name>A0A0K9YMT6_9BACL</name>
<gene>
    <name evidence="2" type="ORF">ADS79_26750</name>
    <name evidence="3" type="ORF">ADS79_27840</name>
    <name evidence="1" type="ORF">BRE01_46300</name>
</gene>
<dbReference type="Proteomes" id="UP000036834">
    <property type="component" value="Unassembled WGS sequence"/>
</dbReference>
<dbReference type="EMBL" id="LGIQ01000011">
    <property type="protein sequence ID" value="KNB69480.1"/>
    <property type="molecule type" value="Genomic_DNA"/>
</dbReference>
<dbReference type="EMBL" id="LGIQ01000011">
    <property type="protein sequence ID" value="KNB69666.1"/>
    <property type="molecule type" value="Genomic_DNA"/>
</dbReference>
<evidence type="ECO:0000313" key="1">
    <source>
        <dbReference type="EMBL" id="GED70928.1"/>
    </source>
</evidence>
<protein>
    <submittedName>
        <fullName evidence="2">Uncharacterized protein</fullName>
    </submittedName>
</protein>
<dbReference type="EMBL" id="BJON01000018">
    <property type="protein sequence ID" value="GED70928.1"/>
    <property type="molecule type" value="Genomic_DNA"/>
</dbReference>
<keyword evidence="5" id="KW-1185">Reference proteome</keyword>
<dbReference type="InterPro" id="IPR047907">
    <property type="entry name" value="CD1375-like"/>
</dbReference>
<evidence type="ECO:0000313" key="3">
    <source>
        <dbReference type="EMBL" id="KNB69666.1"/>
    </source>
</evidence>
<proteinExistence type="predicted"/>
<dbReference type="Proteomes" id="UP000319578">
    <property type="component" value="Unassembled WGS sequence"/>
</dbReference>
<dbReference type="PATRIC" id="fig|54915.3.peg.4527"/>
<comment type="caution">
    <text evidence="2">The sequence shown here is derived from an EMBL/GenBank/DDBJ whole genome shotgun (WGS) entry which is preliminary data.</text>
</comment>
<evidence type="ECO:0000313" key="2">
    <source>
        <dbReference type="EMBL" id="KNB69480.1"/>
    </source>
</evidence>
<evidence type="ECO:0000313" key="4">
    <source>
        <dbReference type="Proteomes" id="UP000036834"/>
    </source>
</evidence>
<organism evidence="2 4">
    <name type="scientific">Brevibacillus reuszeri</name>
    <dbReference type="NCBI Taxonomy" id="54915"/>
    <lineage>
        <taxon>Bacteria</taxon>
        <taxon>Bacillati</taxon>
        <taxon>Bacillota</taxon>
        <taxon>Bacilli</taxon>
        <taxon>Bacillales</taxon>
        <taxon>Paenibacillaceae</taxon>
        <taxon>Brevibacillus</taxon>
    </lineage>
</organism>
<dbReference type="OrthoDB" id="2086786at2"/>
<dbReference type="AlphaFoldDB" id="A0A0K9YMT6"/>
<dbReference type="NCBIfam" id="NF040910">
    <property type="entry name" value="CD1375_fam"/>
    <property type="match status" value="1"/>
</dbReference>
<evidence type="ECO:0000313" key="5">
    <source>
        <dbReference type="Proteomes" id="UP000319578"/>
    </source>
</evidence>
<reference evidence="2" key="2">
    <citation type="submission" date="2015-07" db="EMBL/GenBank/DDBJ databases">
        <title>MeaNS - Measles Nucleotide Surveillance Program.</title>
        <authorList>
            <person name="Tran T."/>
            <person name="Druce J."/>
        </authorList>
    </citation>
    <scope>NUCLEOTIDE SEQUENCE</scope>
    <source>
        <strain evidence="2">DSM 9887</strain>
    </source>
</reference>
<accession>A0A0K9YMT6</accession>
<reference evidence="1 5" key="3">
    <citation type="submission" date="2019-06" db="EMBL/GenBank/DDBJ databases">
        <title>Whole genome shotgun sequence of Brevibacillus reuszeri NBRC 15719.</title>
        <authorList>
            <person name="Hosoyama A."/>
            <person name="Uohara A."/>
            <person name="Ohji S."/>
            <person name="Ichikawa N."/>
        </authorList>
    </citation>
    <scope>NUCLEOTIDE SEQUENCE [LARGE SCALE GENOMIC DNA]</scope>
    <source>
        <strain evidence="1 5">NBRC 15719</strain>
    </source>
</reference>
<reference evidence="4" key="1">
    <citation type="submission" date="2015-07" db="EMBL/GenBank/DDBJ databases">
        <title>Genome sequencing project for genomic taxonomy and phylogenomics of Bacillus-like bacteria.</title>
        <authorList>
            <person name="Liu B."/>
            <person name="Wang J."/>
            <person name="Zhu Y."/>
            <person name="Liu G."/>
            <person name="Chen Q."/>
            <person name="Chen Z."/>
            <person name="Lan J."/>
            <person name="Che J."/>
            <person name="Ge C."/>
            <person name="Shi H."/>
            <person name="Pan Z."/>
            <person name="Liu X."/>
        </authorList>
    </citation>
    <scope>NUCLEOTIDE SEQUENCE [LARGE SCALE GENOMIC DNA]</scope>
    <source>
        <strain evidence="4">DSM 9887</strain>
    </source>
</reference>